<dbReference type="AlphaFoldDB" id="C6LLL1"/>
<dbReference type="PRINTS" id="PR00725">
    <property type="entry name" value="DADACBPTASE1"/>
</dbReference>
<dbReference type="InterPro" id="IPR018044">
    <property type="entry name" value="Peptidase_S11"/>
</dbReference>
<dbReference type="Proteomes" id="UP000005561">
    <property type="component" value="Unassembled WGS sequence"/>
</dbReference>
<accession>C6LLL1</accession>
<evidence type="ECO:0000256" key="2">
    <source>
        <dbReference type="ARBA" id="ARBA00022729"/>
    </source>
</evidence>
<evidence type="ECO:0000256" key="3">
    <source>
        <dbReference type="ARBA" id="ARBA00022801"/>
    </source>
</evidence>
<dbReference type="EMBL" id="ACCL02000031">
    <property type="protein sequence ID" value="EET58475.1"/>
    <property type="molecule type" value="Genomic_DNA"/>
</dbReference>
<dbReference type="GO" id="GO:0071555">
    <property type="term" value="P:cell wall organization"/>
    <property type="evidence" value="ECO:0007669"/>
    <property type="project" value="UniProtKB-KW"/>
</dbReference>
<gene>
    <name evidence="14" type="ORF">BRYFOR_09559</name>
</gene>
<dbReference type="Pfam" id="PF00768">
    <property type="entry name" value="Peptidase_S11"/>
    <property type="match status" value="1"/>
</dbReference>
<feature type="transmembrane region" description="Helical" evidence="11">
    <location>
        <begin position="463"/>
        <end position="485"/>
    </location>
</feature>
<keyword evidence="3" id="KW-0378">Hydrolase</keyword>
<evidence type="ECO:0000256" key="9">
    <source>
        <dbReference type="RuleBase" id="RU004016"/>
    </source>
</evidence>
<feature type="binding site" evidence="8">
    <location>
        <position position="271"/>
    </location>
    <ligand>
        <name>substrate</name>
    </ligand>
</feature>
<feature type="domain" description="Peptidase S11 D-alanyl-D-alanine carboxypeptidase A N-terminal" evidence="13">
    <location>
        <begin position="70"/>
        <end position="299"/>
    </location>
</feature>
<comment type="caution">
    <text evidence="14">The sequence shown here is derived from an EMBL/GenBank/DDBJ whole genome shotgun (WGS) entry which is preliminary data.</text>
</comment>
<evidence type="ECO:0000313" key="14">
    <source>
        <dbReference type="EMBL" id="EET58475.1"/>
    </source>
</evidence>
<keyword evidence="11" id="KW-0812">Transmembrane</keyword>
<keyword evidence="15" id="KW-1185">Reference proteome</keyword>
<keyword evidence="6" id="KW-0961">Cell wall biogenesis/degradation</keyword>
<keyword evidence="11" id="KW-0472">Membrane</keyword>
<dbReference type="GO" id="GO:0006508">
    <property type="term" value="P:proteolysis"/>
    <property type="evidence" value="ECO:0007669"/>
    <property type="project" value="InterPro"/>
</dbReference>
<dbReference type="GO" id="GO:0009252">
    <property type="term" value="P:peptidoglycan biosynthetic process"/>
    <property type="evidence" value="ECO:0007669"/>
    <property type="project" value="UniProtKB-KW"/>
</dbReference>
<dbReference type="RefSeq" id="WP_006864312.1">
    <property type="nucleotide sequence ID" value="NZ_CP102268.1"/>
</dbReference>
<feature type="signal peptide" evidence="12">
    <location>
        <begin position="1"/>
        <end position="28"/>
    </location>
</feature>
<evidence type="ECO:0000259" key="13">
    <source>
        <dbReference type="Pfam" id="PF00768"/>
    </source>
</evidence>
<feature type="chain" id="PRO_5002968411" evidence="12">
    <location>
        <begin position="29"/>
        <end position="625"/>
    </location>
</feature>
<evidence type="ECO:0000256" key="6">
    <source>
        <dbReference type="ARBA" id="ARBA00023316"/>
    </source>
</evidence>
<dbReference type="InterPro" id="IPR001967">
    <property type="entry name" value="Peptidase_S11_N"/>
</dbReference>
<feature type="compositionally biased region" description="Acidic residues" evidence="10">
    <location>
        <begin position="551"/>
        <end position="565"/>
    </location>
</feature>
<organism evidence="14 15">
    <name type="scientific">Marvinbryantia formatexigens DSM 14469</name>
    <dbReference type="NCBI Taxonomy" id="478749"/>
    <lineage>
        <taxon>Bacteria</taxon>
        <taxon>Bacillati</taxon>
        <taxon>Bacillota</taxon>
        <taxon>Clostridia</taxon>
        <taxon>Lachnospirales</taxon>
        <taxon>Lachnospiraceae</taxon>
        <taxon>Marvinbryantia</taxon>
    </lineage>
</organism>
<dbReference type="OrthoDB" id="9791132at2"/>
<evidence type="ECO:0000256" key="4">
    <source>
        <dbReference type="ARBA" id="ARBA00022960"/>
    </source>
</evidence>
<evidence type="ECO:0000256" key="1">
    <source>
        <dbReference type="ARBA" id="ARBA00007164"/>
    </source>
</evidence>
<keyword evidence="5" id="KW-0573">Peptidoglycan synthesis</keyword>
<dbReference type="PANTHER" id="PTHR21581">
    <property type="entry name" value="D-ALANYL-D-ALANINE CARBOXYPEPTIDASE"/>
    <property type="match status" value="1"/>
</dbReference>
<keyword evidence="11" id="KW-1133">Transmembrane helix</keyword>
<feature type="region of interest" description="Disordered" evidence="10">
    <location>
        <begin position="551"/>
        <end position="625"/>
    </location>
</feature>
<sequence length="625" mass="69457">MMKKGKFFLPLFLSVLLICGLVPLQSLAEDTGEEYVDDAYSEETEPETEHLAAYYDEIQSNNIPNWPQGDPVNAETAILMDADTGAILYAKSIEKQEYPASITKIMTTLIALEKGNLSDVVTFSENAVYSIEYGSSHLGLTAGEELTLEQCLYGIMLASANEISNAVAEHIGGDIETFVGMMNEKAQELGCTNTHFVNVHGLHDENHYVCAKDMALIMQAALKNEKFREIIGTVEYNFPETNLVDEVRYFINHHKMISEEGMLYDGCIGGKNGYTDEAWNTLVTAAERDGMTIISVVLRCPGQYVSYDDTKVLLDYGFANFHDAQIANTNSADIEITGIEDAAELEKIKQADFSAAPFEMAAETKVTLPAGVEASALKKTMDFGIRTLSYSYEGQILGSVPFTYTGEWETEAPTEVQTEAVTETEAAESSGGVGGAVSGILGTIAGGALMLYSGMDTFIEENTVIACIIGAVLLLIFVPLLLVSINRKRKYMKMMELREEELKLRRQLEEEIERKSAAQVEAELREAQLRQELEEEKEKRRRQEKELEELESISDFYLDEESDEEMSQKTSDDEEQETRQKASSGKDRSMRQNGTGQVPPETAGEQEPEDEYIEVPVEEDENPLD</sequence>
<keyword evidence="2 12" id="KW-0732">Signal</keyword>
<evidence type="ECO:0000256" key="10">
    <source>
        <dbReference type="SAM" id="MobiDB-lite"/>
    </source>
</evidence>
<dbReference type="eggNOG" id="COG1686">
    <property type="taxonomic scope" value="Bacteria"/>
</dbReference>
<comment type="similarity">
    <text evidence="1 9">Belongs to the peptidase S11 family.</text>
</comment>
<dbReference type="InterPro" id="IPR012338">
    <property type="entry name" value="Beta-lactam/transpept-like"/>
</dbReference>
<keyword evidence="14" id="KW-0121">Carboxypeptidase</keyword>
<evidence type="ECO:0000256" key="7">
    <source>
        <dbReference type="PIRSR" id="PIRSR618044-1"/>
    </source>
</evidence>
<feature type="compositionally biased region" description="Basic and acidic residues" evidence="10">
    <location>
        <begin position="566"/>
        <end position="590"/>
    </location>
</feature>
<feature type="active site" evidence="7">
    <location>
        <position position="159"/>
    </location>
</feature>
<feature type="active site" description="Acyl-ester intermediate" evidence="7">
    <location>
        <position position="101"/>
    </location>
</feature>
<name>C6LLL1_9FIRM</name>
<dbReference type="SUPFAM" id="SSF56601">
    <property type="entry name" value="beta-lactamase/transpeptidase-like"/>
    <property type="match status" value="1"/>
</dbReference>
<dbReference type="Gene3D" id="3.40.710.10">
    <property type="entry name" value="DD-peptidase/beta-lactamase superfamily"/>
    <property type="match status" value="1"/>
</dbReference>
<evidence type="ECO:0000256" key="12">
    <source>
        <dbReference type="SAM" id="SignalP"/>
    </source>
</evidence>
<keyword evidence="14" id="KW-0645">Protease</keyword>
<dbReference type="GO" id="GO:0009002">
    <property type="term" value="F:serine-type D-Ala-D-Ala carboxypeptidase activity"/>
    <property type="evidence" value="ECO:0007669"/>
    <property type="project" value="InterPro"/>
</dbReference>
<reference evidence="14" key="1">
    <citation type="submission" date="2009-07" db="EMBL/GenBank/DDBJ databases">
        <authorList>
            <person name="Weinstock G."/>
            <person name="Sodergren E."/>
            <person name="Clifton S."/>
            <person name="Fulton L."/>
            <person name="Fulton B."/>
            <person name="Courtney L."/>
            <person name="Fronick C."/>
            <person name="Harrison M."/>
            <person name="Strong C."/>
            <person name="Farmer C."/>
            <person name="Delahaunty K."/>
            <person name="Markovic C."/>
            <person name="Hall O."/>
            <person name="Minx P."/>
            <person name="Tomlinson C."/>
            <person name="Mitreva M."/>
            <person name="Nelson J."/>
            <person name="Hou S."/>
            <person name="Wollam A."/>
            <person name="Pepin K.H."/>
            <person name="Johnson M."/>
            <person name="Bhonagiri V."/>
            <person name="Nash W.E."/>
            <person name="Warren W."/>
            <person name="Chinwalla A."/>
            <person name="Mardis E.R."/>
            <person name="Wilson R.K."/>
        </authorList>
    </citation>
    <scope>NUCLEOTIDE SEQUENCE [LARGE SCALE GENOMIC DNA]</scope>
    <source>
        <strain evidence="14">DSM 14469</strain>
    </source>
</reference>
<protein>
    <submittedName>
        <fullName evidence="14">Serine-type D-Ala-D-Ala carboxypeptidase</fullName>
    </submittedName>
</protein>
<evidence type="ECO:0000256" key="8">
    <source>
        <dbReference type="PIRSR" id="PIRSR618044-2"/>
    </source>
</evidence>
<dbReference type="GO" id="GO:0008360">
    <property type="term" value="P:regulation of cell shape"/>
    <property type="evidence" value="ECO:0007669"/>
    <property type="project" value="UniProtKB-KW"/>
</dbReference>
<evidence type="ECO:0000256" key="11">
    <source>
        <dbReference type="SAM" id="Phobius"/>
    </source>
</evidence>
<evidence type="ECO:0000256" key="5">
    <source>
        <dbReference type="ARBA" id="ARBA00022984"/>
    </source>
</evidence>
<proteinExistence type="inferred from homology"/>
<feature type="compositionally biased region" description="Acidic residues" evidence="10">
    <location>
        <begin position="604"/>
        <end position="625"/>
    </location>
</feature>
<dbReference type="STRING" id="168384.SAMN05660368_03967"/>
<feature type="active site" description="Proton acceptor" evidence="7">
    <location>
        <position position="104"/>
    </location>
</feature>
<keyword evidence="4" id="KW-0133">Cell shape</keyword>
<dbReference type="PANTHER" id="PTHR21581:SF6">
    <property type="entry name" value="TRAFFICKING PROTEIN PARTICLE COMPLEX SUBUNIT 12"/>
    <property type="match status" value="1"/>
</dbReference>
<evidence type="ECO:0000313" key="15">
    <source>
        <dbReference type="Proteomes" id="UP000005561"/>
    </source>
</evidence>